<keyword evidence="3" id="KW-1003">Cell membrane</keyword>
<dbReference type="GO" id="GO:0006508">
    <property type="term" value="P:proteolysis"/>
    <property type="evidence" value="ECO:0007669"/>
    <property type="project" value="UniProtKB-KW"/>
</dbReference>
<evidence type="ECO:0000256" key="9">
    <source>
        <dbReference type="ARBA" id="ARBA00022984"/>
    </source>
</evidence>
<dbReference type="InterPro" id="IPR012338">
    <property type="entry name" value="Beta-lactam/transpept-like"/>
</dbReference>
<evidence type="ECO:0000259" key="17">
    <source>
        <dbReference type="Pfam" id="PF00912"/>
    </source>
</evidence>
<evidence type="ECO:0000256" key="4">
    <source>
        <dbReference type="ARBA" id="ARBA00022645"/>
    </source>
</evidence>
<dbReference type="GO" id="GO:0030288">
    <property type="term" value="C:outer membrane-bounded periplasmic space"/>
    <property type="evidence" value="ECO:0007669"/>
    <property type="project" value="TreeGrafter"/>
</dbReference>
<dbReference type="AlphaFoldDB" id="A0A380S620"/>
<evidence type="ECO:0000256" key="13">
    <source>
        <dbReference type="ARBA" id="ARBA00034000"/>
    </source>
</evidence>
<evidence type="ECO:0000256" key="3">
    <source>
        <dbReference type="ARBA" id="ARBA00022475"/>
    </source>
</evidence>
<dbReference type="Pfam" id="PF00912">
    <property type="entry name" value="Transgly"/>
    <property type="match status" value="1"/>
</dbReference>
<evidence type="ECO:0000256" key="8">
    <source>
        <dbReference type="ARBA" id="ARBA00022960"/>
    </source>
</evidence>
<feature type="transmembrane region" description="Helical" evidence="16">
    <location>
        <begin position="7"/>
        <end position="30"/>
    </location>
</feature>
<keyword evidence="5" id="KW-0378">Hydrolase</keyword>
<dbReference type="EMBL" id="UHJL01000002">
    <property type="protein sequence ID" value="SUQ24443.1"/>
    <property type="molecule type" value="Genomic_DNA"/>
</dbReference>
<keyword evidence="6" id="KW-0328">Glycosyltransferase</keyword>
<keyword evidence="9" id="KW-0573">Peptidoglycan synthesis</keyword>
<dbReference type="GO" id="GO:0005886">
    <property type="term" value="C:plasma membrane"/>
    <property type="evidence" value="ECO:0007669"/>
    <property type="project" value="UniProtKB-SubCell"/>
</dbReference>
<keyword evidence="8" id="KW-0133">Cell shape</keyword>
<dbReference type="Gene3D" id="1.10.3810.10">
    <property type="entry name" value="Biosynthetic peptidoglycan transglycosylase-like"/>
    <property type="match status" value="1"/>
</dbReference>
<dbReference type="SUPFAM" id="SSF53955">
    <property type="entry name" value="Lysozyme-like"/>
    <property type="match status" value="1"/>
</dbReference>
<evidence type="ECO:0000313" key="19">
    <source>
        <dbReference type="Proteomes" id="UP000255423"/>
    </source>
</evidence>
<dbReference type="SUPFAM" id="SSF56601">
    <property type="entry name" value="beta-lactamase/transpeptidase-like"/>
    <property type="match status" value="2"/>
</dbReference>
<keyword evidence="11" id="KW-0511">Multifunctional enzyme</keyword>
<proteinExistence type="predicted"/>
<evidence type="ECO:0000256" key="2">
    <source>
        <dbReference type="ARBA" id="ARBA00004752"/>
    </source>
</evidence>
<dbReference type="Gene3D" id="3.40.710.10">
    <property type="entry name" value="DD-peptidase/beta-lactamase superfamily"/>
    <property type="match status" value="2"/>
</dbReference>
<sequence>MNKFVKIIVAIFLVALICYIPFYIVVFKILPERDPDNQFNRATILQVLSGETRVFYEDGENLLGAFFDANHRVYVPYGDIPVNLINALIAAEDSRYWTHNGYDLKGFMRAMVNNIKSGRMSQGGSSLTQQAVKNIFGREERSIKEKLKEFLNALRMEKHFSKEDILEFYLNQFHVSGTGKGVAIAAQYFFNKELKDLTLAECAFIAGSVKGPFNYDPFIQRTEERRKRALERGETRLRYVLERMVEEGYIEQADMDAAIAKPLEFNHGNFRFTMSTTLERLEERLDSDFFHELFQQEGIEDWRKAQLEITTTLNAKSQDAAKRALQTNISNLQLQLGGFVLPKAQFANRARTARKGDYLYGAVDSVFYDTTGRLQSLKLNFGQLKGIVTEQSVNDFAKLAGGDVNKILATQLKPGAILLVSIIDETPIDGYAQCKIETEPVLQGALVAIQNGKVLASQGGFHNTGFDRSFKALRQLGSSWKPILYALALKYHWNYLDNLENEFNAFQYGNQFYFPRPDHKNKGDVVSIAWAATRSENIASIWLLEHLMDKLSDKEFEDVARENGFARNPDEERIKFVERLRDKFGLMMKEEVKREIEFTKARDALVERYMNDGKVLQARAVQNLRYGTFTDIGLKQAKRDPKITKYVNHNFKRYSEIWRAREIQELDPDESTKLLPLDSVQLIENFTLADFKRLNAMIEPVDGDADYFDMAHLRYWPDYRRALAMADYARFANEIGIHQKLQKVFSMPLGVNDITLAEITTAYQTLLTGKIFKCKDANWTEACFIKEIRNRDGRTIFRNKMESMTVLDDTVTTQMGVMLRSVFTNGTAHSQLTALSVKNPEGASKLRYPVMGKTGTTNDYRNVAFLGALPTYVKEKNGIALDSVIAIGSYVGFDDNKPLKSGRTRIAGASGGLPQWASFAKEEIDILGIPKQIDFLDISMIATGEVPLMLTNERGELTVDPMTGEALINGEKGRPLPWLDVPGFTPPQVQKIAAETIAKSGIVVSLPMPQTSTPPQTGNATDSATVKAQEAAPSVAQPATAQAGTAPITSAPKPQQIIPADARPVSEVMKADSIKKATEAAKQIPLDAPQAFTPVQPPKPQAAMPKDDDWDLPENFSSKNAFVPIEADAE</sequence>
<feature type="domain" description="Glycosyl transferase family 51" evidence="17">
    <location>
        <begin position="63"/>
        <end position="244"/>
    </location>
</feature>
<evidence type="ECO:0000256" key="12">
    <source>
        <dbReference type="ARBA" id="ARBA00023316"/>
    </source>
</evidence>
<comment type="catalytic activity">
    <reaction evidence="13">
        <text>Preferential cleavage: (Ac)2-L-Lys-D-Ala-|-D-Ala. Also transpeptidation of peptidyl-alanyl moieties that are N-acyl substituents of D-alanine.</text>
        <dbReference type="EC" id="3.4.16.4"/>
    </reaction>
</comment>
<gene>
    <name evidence="18" type="ORF">SAMN05661053_1845</name>
</gene>
<dbReference type="InterPro" id="IPR050396">
    <property type="entry name" value="Glycosyltr_51/Transpeptidase"/>
</dbReference>
<dbReference type="GO" id="GO:0009002">
    <property type="term" value="F:serine-type D-Ala-D-Ala carboxypeptidase activity"/>
    <property type="evidence" value="ECO:0007669"/>
    <property type="project" value="UniProtKB-EC"/>
</dbReference>
<comment type="pathway">
    <text evidence="2">Cell wall biogenesis; peptidoglycan biosynthesis.</text>
</comment>
<keyword evidence="16" id="KW-1133">Transmembrane helix</keyword>
<keyword evidence="10 16" id="KW-0472">Membrane</keyword>
<keyword evidence="16" id="KW-0812">Transmembrane</keyword>
<dbReference type="InterPro" id="IPR001264">
    <property type="entry name" value="Glyco_trans_51"/>
</dbReference>
<dbReference type="PANTHER" id="PTHR32282">
    <property type="entry name" value="BINDING PROTEIN TRANSPEPTIDASE, PUTATIVE-RELATED"/>
    <property type="match status" value="1"/>
</dbReference>
<evidence type="ECO:0000313" key="18">
    <source>
        <dbReference type="EMBL" id="SUQ24443.1"/>
    </source>
</evidence>
<dbReference type="InterPro" id="IPR036950">
    <property type="entry name" value="PBP_transglycosylase"/>
</dbReference>
<reference evidence="18 19" key="1">
    <citation type="submission" date="2017-08" db="EMBL/GenBank/DDBJ databases">
        <authorList>
            <person name="de Groot N.N."/>
        </authorList>
    </citation>
    <scope>NUCLEOTIDE SEQUENCE [LARGE SCALE GENOMIC DNA]</scope>
    <source>
        <strain evidence="18 19">HM2</strain>
    </source>
</reference>
<evidence type="ECO:0000256" key="1">
    <source>
        <dbReference type="ARBA" id="ARBA00004236"/>
    </source>
</evidence>
<evidence type="ECO:0000256" key="5">
    <source>
        <dbReference type="ARBA" id="ARBA00022670"/>
    </source>
</evidence>
<comment type="catalytic activity">
    <reaction evidence="14">
        <text>[GlcNAc-(1-&gt;4)-Mur2Ac(oyl-L-Ala-gamma-D-Glu-L-Lys-D-Ala-D-Ala)](n)-di-trans,octa-cis-undecaprenyl diphosphate + beta-D-GlcNAc-(1-&gt;4)-Mur2Ac(oyl-L-Ala-gamma-D-Glu-L-Lys-D-Ala-D-Ala)-di-trans,octa-cis-undecaprenyl diphosphate = [GlcNAc-(1-&gt;4)-Mur2Ac(oyl-L-Ala-gamma-D-Glu-L-Lys-D-Ala-D-Ala)](n+1)-di-trans,octa-cis-undecaprenyl diphosphate + di-trans,octa-cis-undecaprenyl diphosphate + H(+)</text>
        <dbReference type="Rhea" id="RHEA:23708"/>
        <dbReference type="Rhea" id="RHEA-COMP:9602"/>
        <dbReference type="Rhea" id="RHEA-COMP:9603"/>
        <dbReference type="ChEBI" id="CHEBI:15378"/>
        <dbReference type="ChEBI" id="CHEBI:58405"/>
        <dbReference type="ChEBI" id="CHEBI:60033"/>
        <dbReference type="ChEBI" id="CHEBI:78435"/>
        <dbReference type="EC" id="2.4.99.28"/>
    </reaction>
</comment>
<evidence type="ECO:0000256" key="11">
    <source>
        <dbReference type="ARBA" id="ARBA00023268"/>
    </source>
</evidence>
<dbReference type="GO" id="GO:0008360">
    <property type="term" value="P:regulation of cell shape"/>
    <property type="evidence" value="ECO:0007669"/>
    <property type="project" value="UniProtKB-KW"/>
</dbReference>
<keyword evidence="4" id="KW-0121">Carboxypeptidase</keyword>
<dbReference type="GO" id="GO:0009252">
    <property type="term" value="P:peptidoglycan biosynthetic process"/>
    <property type="evidence" value="ECO:0007669"/>
    <property type="project" value="UniProtKB-KW"/>
</dbReference>
<evidence type="ECO:0000256" key="15">
    <source>
        <dbReference type="SAM" id="MobiDB-lite"/>
    </source>
</evidence>
<evidence type="ECO:0000256" key="14">
    <source>
        <dbReference type="ARBA" id="ARBA00049902"/>
    </source>
</evidence>
<dbReference type="Proteomes" id="UP000255423">
    <property type="component" value="Unassembled WGS sequence"/>
</dbReference>
<evidence type="ECO:0000256" key="6">
    <source>
        <dbReference type="ARBA" id="ARBA00022676"/>
    </source>
</evidence>
<dbReference type="GO" id="GO:0008955">
    <property type="term" value="F:peptidoglycan glycosyltransferase activity"/>
    <property type="evidence" value="ECO:0007669"/>
    <property type="project" value="UniProtKB-EC"/>
</dbReference>
<protein>
    <submittedName>
        <fullName evidence="18">Transglycosylase</fullName>
    </submittedName>
</protein>
<keyword evidence="7" id="KW-0808">Transferase</keyword>
<accession>A0A380S620</accession>
<evidence type="ECO:0000256" key="16">
    <source>
        <dbReference type="SAM" id="Phobius"/>
    </source>
</evidence>
<evidence type="ECO:0000256" key="7">
    <source>
        <dbReference type="ARBA" id="ARBA00022679"/>
    </source>
</evidence>
<keyword evidence="12" id="KW-0961">Cell wall biogenesis/degradation</keyword>
<dbReference type="InterPro" id="IPR023346">
    <property type="entry name" value="Lysozyme-like_dom_sf"/>
</dbReference>
<evidence type="ECO:0000256" key="10">
    <source>
        <dbReference type="ARBA" id="ARBA00023136"/>
    </source>
</evidence>
<dbReference type="RefSeq" id="WP_109572933.1">
    <property type="nucleotide sequence ID" value="NZ_UHJL01000002.1"/>
</dbReference>
<organism evidence="18 19">
    <name type="scientific">Fibrobacter succinogenes</name>
    <name type="common">Bacteroides succinogenes</name>
    <dbReference type="NCBI Taxonomy" id="833"/>
    <lineage>
        <taxon>Bacteria</taxon>
        <taxon>Pseudomonadati</taxon>
        <taxon>Fibrobacterota</taxon>
        <taxon>Fibrobacteria</taxon>
        <taxon>Fibrobacterales</taxon>
        <taxon>Fibrobacteraceae</taxon>
        <taxon>Fibrobacter</taxon>
    </lineage>
</organism>
<keyword evidence="5" id="KW-0645">Protease</keyword>
<dbReference type="PANTHER" id="PTHR32282:SF11">
    <property type="entry name" value="PENICILLIN-BINDING PROTEIN 1B"/>
    <property type="match status" value="1"/>
</dbReference>
<feature type="region of interest" description="Disordered" evidence="15">
    <location>
        <begin position="1079"/>
        <end position="1130"/>
    </location>
</feature>
<name>A0A380S620_FIBSU</name>
<dbReference type="GO" id="GO:0071555">
    <property type="term" value="P:cell wall organization"/>
    <property type="evidence" value="ECO:0007669"/>
    <property type="project" value="UniProtKB-KW"/>
</dbReference>
<comment type="subcellular location">
    <subcellularLocation>
        <location evidence="1">Cell membrane</location>
    </subcellularLocation>
</comment>